<accession>A0A9Q3DJ59</accession>
<reference evidence="2" key="1">
    <citation type="submission" date="2021-03" db="EMBL/GenBank/DDBJ databases">
        <title>Draft genome sequence of rust myrtle Austropuccinia psidii MF-1, a brazilian biotype.</title>
        <authorList>
            <person name="Quecine M.C."/>
            <person name="Pachon D.M.R."/>
            <person name="Bonatelli M.L."/>
            <person name="Correr F.H."/>
            <person name="Franceschini L.M."/>
            <person name="Leite T.F."/>
            <person name="Margarido G.R.A."/>
            <person name="Almeida C.A."/>
            <person name="Ferrarezi J.A."/>
            <person name="Labate C.A."/>
        </authorList>
    </citation>
    <scope>NUCLEOTIDE SEQUENCE</scope>
    <source>
        <strain evidence="2">MF-1</strain>
    </source>
</reference>
<protein>
    <submittedName>
        <fullName evidence="2">Uncharacterized protein</fullName>
    </submittedName>
</protein>
<feature type="transmembrane region" description="Helical" evidence="1">
    <location>
        <begin position="24"/>
        <end position="48"/>
    </location>
</feature>
<feature type="transmembrane region" description="Helical" evidence="1">
    <location>
        <begin position="258"/>
        <end position="281"/>
    </location>
</feature>
<keyword evidence="3" id="KW-1185">Reference proteome</keyword>
<evidence type="ECO:0000313" key="3">
    <source>
        <dbReference type="Proteomes" id="UP000765509"/>
    </source>
</evidence>
<keyword evidence="1" id="KW-0812">Transmembrane</keyword>
<sequence length="356" mass="39647">MISHLACKSSDECFENGHQLDTDAITITVPLTSILSGFILLKFGHFLLASRSKEQRFARIWGSVALSVHIIQCVAQFENASVILRRFVVSEPFNIFLYEAIETLSTMLIVIIVQIHFARVVHILVLDKHKWSLLAGTCCLITGIGGVGTSALLITELSHGRLNQDTPARLSTRLTACWTSWLSSATFFDVILSCVLTHQVLKHRASTTQNSLKNSLRRILMISVNAFLMTSLTSVIAIILVIVAMTSPTDNYFILNRLRVAAFIINSCLPRIYLLAFCATIKPGFFGNKLAQANSHKKPNLAPCFHWLPLPNHIIMNSEERHPGGPIWFTVHFQQESEASEYTPRISDVGTIGFSQ</sequence>
<feature type="transmembrane region" description="Helical" evidence="1">
    <location>
        <begin position="133"/>
        <end position="154"/>
    </location>
</feature>
<gene>
    <name evidence="2" type="ORF">O181_040612</name>
</gene>
<name>A0A9Q3DJ59_9BASI</name>
<comment type="caution">
    <text evidence="2">The sequence shown here is derived from an EMBL/GenBank/DDBJ whole genome shotgun (WGS) entry which is preliminary data.</text>
</comment>
<keyword evidence="1" id="KW-1133">Transmembrane helix</keyword>
<proteinExistence type="predicted"/>
<dbReference type="AlphaFoldDB" id="A0A9Q3DJ59"/>
<dbReference type="Proteomes" id="UP000765509">
    <property type="component" value="Unassembled WGS sequence"/>
</dbReference>
<evidence type="ECO:0000256" key="1">
    <source>
        <dbReference type="SAM" id="Phobius"/>
    </source>
</evidence>
<dbReference type="EMBL" id="AVOT02016048">
    <property type="protein sequence ID" value="MBW0500897.1"/>
    <property type="molecule type" value="Genomic_DNA"/>
</dbReference>
<feature type="transmembrane region" description="Helical" evidence="1">
    <location>
        <begin position="219"/>
        <end position="246"/>
    </location>
</feature>
<feature type="transmembrane region" description="Helical" evidence="1">
    <location>
        <begin position="104"/>
        <end position="126"/>
    </location>
</feature>
<dbReference type="OrthoDB" id="2497551at2759"/>
<organism evidence="2 3">
    <name type="scientific">Austropuccinia psidii MF-1</name>
    <dbReference type="NCBI Taxonomy" id="1389203"/>
    <lineage>
        <taxon>Eukaryota</taxon>
        <taxon>Fungi</taxon>
        <taxon>Dikarya</taxon>
        <taxon>Basidiomycota</taxon>
        <taxon>Pucciniomycotina</taxon>
        <taxon>Pucciniomycetes</taxon>
        <taxon>Pucciniales</taxon>
        <taxon>Sphaerophragmiaceae</taxon>
        <taxon>Austropuccinia</taxon>
    </lineage>
</organism>
<keyword evidence="1" id="KW-0472">Membrane</keyword>
<evidence type="ECO:0000313" key="2">
    <source>
        <dbReference type="EMBL" id="MBW0500897.1"/>
    </source>
</evidence>